<gene>
    <name evidence="5" type="ORF">EV188_10664</name>
</gene>
<dbReference type="PANTHER" id="PTHR43201:SF5">
    <property type="entry name" value="MEDIUM-CHAIN ACYL-COA LIGASE ACSF2, MITOCHONDRIAL"/>
    <property type="match status" value="1"/>
</dbReference>
<dbReference type="InterPro" id="IPR045851">
    <property type="entry name" value="AMP-bd_C_sf"/>
</dbReference>
<protein>
    <submittedName>
        <fullName evidence="5">Acyl-CoA synthetase (AMP-forming)/AMP-acid ligase II</fullName>
    </submittedName>
</protein>
<dbReference type="GO" id="GO:0031956">
    <property type="term" value="F:medium-chain fatty acid-CoA ligase activity"/>
    <property type="evidence" value="ECO:0007669"/>
    <property type="project" value="TreeGrafter"/>
</dbReference>
<dbReference type="Pfam" id="PF00501">
    <property type="entry name" value="AMP-binding"/>
    <property type="match status" value="1"/>
</dbReference>
<reference evidence="5 6" key="1">
    <citation type="submission" date="2019-03" db="EMBL/GenBank/DDBJ databases">
        <title>Genomic Encyclopedia of Type Strains, Phase IV (KMG-IV): sequencing the most valuable type-strain genomes for metagenomic binning, comparative biology and taxonomic classification.</title>
        <authorList>
            <person name="Goeker M."/>
        </authorList>
    </citation>
    <scope>NUCLEOTIDE SEQUENCE [LARGE SCALE GENOMIC DNA]</scope>
    <source>
        <strain evidence="5 6">DSM 45775</strain>
    </source>
</reference>
<comment type="caution">
    <text evidence="5">The sequence shown here is derived from an EMBL/GenBank/DDBJ whole genome shotgun (WGS) entry which is preliminary data.</text>
</comment>
<keyword evidence="6" id="KW-1185">Reference proteome</keyword>
<name>A0A4R6V1R1_9PSEU</name>
<dbReference type="InterPro" id="IPR020845">
    <property type="entry name" value="AMP-binding_CS"/>
</dbReference>
<dbReference type="RefSeq" id="WP_133828161.1">
    <property type="nucleotide sequence ID" value="NZ_BAABHR010000043.1"/>
</dbReference>
<dbReference type="SUPFAM" id="SSF56801">
    <property type="entry name" value="Acetyl-CoA synthetase-like"/>
    <property type="match status" value="1"/>
</dbReference>
<accession>A0A4R6V1R1</accession>
<evidence type="ECO:0000256" key="1">
    <source>
        <dbReference type="ARBA" id="ARBA00006432"/>
    </source>
</evidence>
<evidence type="ECO:0000313" key="6">
    <source>
        <dbReference type="Proteomes" id="UP000295705"/>
    </source>
</evidence>
<dbReference type="InterPro" id="IPR000873">
    <property type="entry name" value="AMP-dep_synth/lig_dom"/>
</dbReference>
<dbReference type="Pfam" id="PF13193">
    <property type="entry name" value="AMP-binding_C"/>
    <property type="match status" value="1"/>
</dbReference>
<dbReference type="EMBL" id="SNYO01000006">
    <property type="protein sequence ID" value="TDQ53920.1"/>
    <property type="molecule type" value="Genomic_DNA"/>
</dbReference>
<dbReference type="InterPro" id="IPR025110">
    <property type="entry name" value="AMP-bd_C"/>
</dbReference>
<keyword evidence="2 5" id="KW-0436">Ligase</keyword>
<dbReference type="OrthoDB" id="3172305at2"/>
<evidence type="ECO:0000259" key="3">
    <source>
        <dbReference type="Pfam" id="PF00501"/>
    </source>
</evidence>
<proteinExistence type="inferred from homology"/>
<dbReference type="FunFam" id="3.30.300.30:FF:000008">
    <property type="entry name" value="2,3-dihydroxybenzoate-AMP ligase"/>
    <property type="match status" value="1"/>
</dbReference>
<dbReference type="PROSITE" id="PS00455">
    <property type="entry name" value="AMP_BINDING"/>
    <property type="match status" value="1"/>
</dbReference>
<organism evidence="5 6">
    <name type="scientific">Actinomycetospora succinea</name>
    <dbReference type="NCBI Taxonomy" id="663603"/>
    <lineage>
        <taxon>Bacteria</taxon>
        <taxon>Bacillati</taxon>
        <taxon>Actinomycetota</taxon>
        <taxon>Actinomycetes</taxon>
        <taxon>Pseudonocardiales</taxon>
        <taxon>Pseudonocardiaceae</taxon>
        <taxon>Actinomycetospora</taxon>
    </lineage>
</organism>
<feature type="domain" description="AMP-dependent synthetase/ligase" evidence="3">
    <location>
        <begin position="13"/>
        <end position="369"/>
    </location>
</feature>
<sequence>MPANLRMADWIRVQARDVPHARCFVTGTGHRTFAEVDARVNRVATQLARRGVAKGDRVALFATDSPEYVETLLACLKLGAVFVPLNFRLAAPELAAVLRRAAPKVLFLGGRYADLVDLPGLPTVGYDAGAGDVSYEELVEQGDDVDPDVAVDDADPVCLAFTSGTTGTPKAAVHSQRFGKHLAATTVVAAGLTRETFHYSAAPYFHIAGMYWLLSGIARGYTSLVLPQFDPPTVARWMASGGLTQVFLVPTMIDTLLADPLVAASEFPDLRTIVYGGSPMSPALLRRAMDRFGCDFVNAFGAGTEAGIQTILGPEDHRRAAAGHEHLLGSIGKPAFGVDLRLCDEWRAVPDGEVGEITTRADAVMDGYLDAPEATAEVLRDGWFRSGDMARRDGEGYLYLEGRKKDMIIRGGENIYPVEIEDVLVAHRAVRDAAVVGAPDAHWGETVRAHVVLEPGADLDEAAVREHCRAHLAGYKVPALFVVHDDLPRNASGKVLKRVLRESS</sequence>
<dbReference type="Gene3D" id="3.30.300.30">
    <property type="match status" value="1"/>
</dbReference>
<dbReference type="Gene3D" id="3.40.50.12780">
    <property type="entry name" value="N-terminal domain of ligase-like"/>
    <property type="match status" value="1"/>
</dbReference>
<evidence type="ECO:0000313" key="5">
    <source>
        <dbReference type="EMBL" id="TDQ53920.1"/>
    </source>
</evidence>
<dbReference type="PANTHER" id="PTHR43201">
    <property type="entry name" value="ACYL-COA SYNTHETASE"/>
    <property type="match status" value="1"/>
</dbReference>
<dbReference type="InterPro" id="IPR042099">
    <property type="entry name" value="ANL_N_sf"/>
</dbReference>
<comment type="similarity">
    <text evidence="1">Belongs to the ATP-dependent AMP-binding enzyme family.</text>
</comment>
<evidence type="ECO:0000256" key="2">
    <source>
        <dbReference type="ARBA" id="ARBA00022598"/>
    </source>
</evidence>
<feature type="domain" description="AMP-binding enzyme C-terminal" evidence="4">
    <location>
        <begin position="419"/>
        <end position="494"/>
    </location>
</feature>
<evidence type="ECO:0000259" key="4">
    <source>
        <dbReference type="Pfam" id="PF13193"/>
    </source>
</evidence>
<dbReference type="GO" id="GO:0006631">
    <property type="term" value="P:fatty acid metabolic process"/>
    <property type="evidence" value="ECO:0007669"/>
    <property type="project" value="TreeGrafter"/>
</dbReference>
<dbReference type="AlphaFoldDB" id="A0A4R6V1R1"/>
<dbReference type="Proteomes" id="UP000295705">
    <property type="component" value="Unassembled WGS sequence"/>
</dbReference>